<accession>A0A0F8YIT9</accession>
<sequence length="89" mass="10490">VKSYYKPLIEPQESGNHYFWANFRIQKLKKVIRNVEFGNNKTYIKQTGFNLDGYKLGKRKDQIYHNCVNSKLGLSILECAFKIKQKTLC</sequence>
<organism evidence="1">
    <name type="scientific">marine sediment metagenome</name>
    <dbReference type="NCBI Taxonomy" id="412755"/>
    <lineage>
        <taxon>unclassified sequences</taxon>
        <taxon>metagenomes</taxon>
        <taxon>ecological metagenomes</taxon>
    </lineage>
</organism>
<gene>
    <name evidence="1" type="ORF">LCGC14_3088270</name>
</gene>
<feature type="non-terminal residue" evidence="1">
    <location>
        <position position="1"/>
    </location>
</feature>
<dbReference type="EMBL" id="LAZR01066178">
    <property type="protein sequence ID" value="KKK54089.1"/>
    <property type="molecule type" value="Genomic_DNA"/>
</dbReference>
<reference evidence="1" key="1">
    <citation type="journal article" date="2015" name="Nature">
        <title>Complex archaea that bridge the gap between prokaryotes and eukaryotes.</title>
        <authorList>
            <person name="Spang A."/>
            <person name="Saw J.H."/>
            <person name="Jorgensen S.L."/>
            <person name="Zaremba-Niedzwiedzka K."/>
            <person name="Martijn J."/>
            <person name="Lind A.E."/>
            <person name="van Eijk R."/>
            <person name="Schleper C."/>
            <person name="Guy L."/>
            <person name="Ettema T.J."/>
        </authorList>
    </citation>
    <scope>NUCLEOTIDE SEQUENCE</scope>
</reference>
<evidence type="ECO:0000313" key="1">
    <source>
        <dbReference type="EMBL" id="KKK54089.1"/>
    </source>
</evidence>
<protein>
    <submittedName>
        <fullName evidence="1">Uncharacterized protein</fullName>
    </submittedName>
</protein>
<proteinExistence type="predicted"/>
<dbReference type="AlphaFoldDB" id="A0A0F8YIT9"/>
<name>A0A0F8YIT9_9ZZZZ</name>
<comment type="caution">
    <text evidence="1">The sequence shown here is derived from an EMBL/GenBank/DDBJ whole genome shotgun (WGS) entry which is preliminary data.</text>
</comment>